<feature type="compositionally biased region" description="Basic and acidic residues" evidence="1">
    <location>
        <begin position="43"/>
        <end position="54"/>
    </location>
</feature>
<organism evidence="2 3">
    <name type="scientific">Dibothriocephalus latus</name>
    <name type="common">Fish tapeworm</name>
    <name type="synonym">Diphyllobothrium latum</name>
    <dbReference type="NCBI Taxonomy" id="60516"/>
    <lineage>
        <taxon>Eukaryota</taxon>
        <taxon>Metazoa</taxon>
        <taxon>Spiralia</taxon>
        <taxon>Lophotrochozoa</taxon>
        <taxon>Platyhelminthes</taxon>
        <taxon>Cestoda</taxon>
        <taxon>Eucestoda</taxon>
        <taxon>Diphyllobothriidea</taxon>
        <taxon>Diphyllobothriidae</taxon>
        <taxon>Dibothriocephalus</taxon>
    </lineage>
</organism>
<feature type="compositionally biased region" description="Basic residues" evidence="1">
    <location>
        <begin position="11"/>
        <end position="20"/>
    </location>
</feature>
<dbReference type="EMBL" id="UYRU01098426">
    <property type="protein sequence ID" value="VDN40366.1"/>
    <property type="molecule type" value="Genomic_DNA"/>
</dbReference>
<feature type="compositionally biased region" description="Polar residues" evidence="1">
    <location>
        <begin position="1"/>
        <end position="10"/>
    </location>
</feature>
<sequence length="174" mass="18488">MSSPSSQQKKTAVKRRRRGKASGGRYASPASSLSSLSSSSDSDSDRPSRNKADVLSDSSAASDAKPPSSVWPSRGRRGNPKGSGSVRRNHNGPGPATQRLASSGNKNSSGAPSSLPKTVATFPGRRRGRPPLHSRPSTRGRGRGAMNHKASRHDDTDDERPSDNEDEDDELTDR</sequence>
<feature type="region of interest" description="Disordered" evidence="1">
    <location>
        <begin position="1"/>
        <end position="174"/>
    </location>
</feature>
<gene>
    <name evidence="2" type="ORF">DILT_LOCUS18223</name>
</gene>
<evidence type="ECO:0000313" key="2">
    <source>
        <dbReference type="EMBL" id="VDN40366.1"/>
    </source>
</evidence>
<feature type="compositionally biased region" description="Polar residues" evidence="1">
    <location>
        <begin position="99"/>
        <end position="116"/>
    </location>
</feature>
<feature type="compositionally biased region" description="Low complexity" evidence="1">
    <location>
        <begin position="23"/>
        <end position="41"/>
    </location>
</feature>
<feature type="compositionally biased region" description="Basic residues" evidence="1">
    <location>
        <begin position="124"/>
        <end position="142"/>
    </location>
</feature>
<name>A0A3P7RB83_DIBLA</name>
<feature type="compositionally biased region" description="Low complexity" evidence="1">
    <location>
        <begin position="55"/>
        <end position="70"/>
    </location>
</feature>
<keyword evidence="3" id="KW-1185">Reference proteome</keyword>
<feature type="compositionally biased region" description="Acidic residues" evidence="1">
    <location>
        <begin position="164"/>
        <end position="174"/>
    </location>
</feature>
<feature type="non-terminal residue" evidence="2">
    <location>
        <position position="174"/>
    </location>
</feature>
<dbReference type="AlphaFoldDB" id="A0A3P7RB83"/>
<feature type="compositionally biased region" description="Basic and acidic residues" evidence="1">
    <location>
        <begin position="152"/>
        <end position="163"/>
    </location>
</feature>
<evidence type="ECO:0000256" key="1">
    <source>
        <dbReference type="SAM" id="MobiDB-lite"/>
    </source>
</evidence>
<reference evidence="2 3" key="1">
    <citation type="submission" date="2018-11" db="EMBL/GenBank/DDBJ databases">
        <authorList>
            <consortium name="Pathogen Informatics"/>
        </authorList>
    </citation>
    <scope>NUCLEOTIDE SEQUENCE [LARGE SCALE GENOMIC DNA]</scope>
</reference>
<protein>
    <submittedName>
        <fullName evidence="2">Uncharacterized protein</fullName>
    </submittedName>
</protein>
<proteinExistence type="predicted"/>
<dbReference type="Proteomes" id="UP000281553">
    <property type="component" value="Unassembled WGS sequence"/>
</dbReference>
<evidence type="ECO:0000313" key="3">
    <source>
        <dbReference type="Proteomes" id="UP000281553"/>
    </source>
</evidence>
<accession>A0A3P7RB83</accession>